<dbReference type="SUPFAM" id="SSF53850">
    <property type="entry name" value="Periplasmic binding protein-like II"/>
    <property type="match status" value="1"/>
</dbReference>
<dbReference type="InterPro" id="IPR050811">
    <property type="entry name" value="Phosphate_ABC_transporter"/>
</dbReference>
<dbReference type="Pfam" id="PF12849">
    <property type="entry name" value="PBP_like_2"/>
    <property type="match status" value="1"/>
</dbReference>
<dbReference type="Proteomes" id="UP001500791">
    <property type="component" value="Unassembled WGS sequence"/>
</dbReference>
<protein>
    <submittedName>
        <fullName evidence="4">Substrate-binding domain-containing protein</fullName>
    </submittedName>
</protein>
<accession>A0ABP3HX89</accession>
<evidence type="ECO:0000313" key="4">
    <source>
        <dbReference type="EMBL" id="GAA0383579.1"/>
    </source>
</evidence>
<evidence type="ECO:0000256" key="2">
    <source>
        <dbReference type="SAM" id="SignalP"/>
    </source>
</evidence>
<keyword evidence="5" id="KW-1185">Reference proteome</keyword>
<sequence length="361" mass="37816">MTVLPTRLFKVSVCVAAFAALAACGEGSSSGAAGNQKARTGVWAAGSSTVFPFVTRVAENFGRNNAGGAQPRVEALGTGGGIQAFCSGIGPSTPDIANASRQMKQSEFDRCVQNGVTDIIELKIGYDGIVVATARNGASFDLRLQDLYMGLAKEVPGADGKFVANPNTAWNQVNPNLPAQRIQVYGPPPTSGTRDAFLELGMAPGGEKVPAVAALKGDKARFEALTHTLREDTLWIDSGENDNAIVQTLTRTPGSLGVFGFSFLEQNMDTVKAETIDGVAPSIEAIADGSYPLARSLYVYVKKAHIGVIPGLQEFVLEFMSDGSAGRGGYLQDRGLVPLGAEELAAERAKASSQTVMARPN</sequence>
<feature type="chain" id="PRO_5045745671" evidence="2">
    <location>
        <begin position="23"/>
        <end position="361"/>
    </location>
</feature>
<feature type="signal peptide" evidence="2">
    <location>
        <begin position="1"/>
        <end position="22"/>
    </location>
</feature>
<evidence type="ECO:0000256" key="1">
    <source>
        <dbReference type="ARBA" id="ARBA00022729"/>
    </source>
</evidence>
<name>A0ABP3HX89_9CAUL</name>
<dbReference type="PANTHER" id="PTHR30570">
    <property type="entry name" value="PERIPLASMIC PHOSPHATE BINDING COMPONENT OF PHOSPHATE ABC TRANSPORTER"/>
    <property type="match status" value="1"/>
</dbReference>
<dbReference type="InterPro" id="IPR024370">
    <property type="entry name" value="PBP_domain"/>
</dbReference>
<keyword evidence="1 2" id="KW-0732">Signal</keyword>
<dbReference type="RefSeq" id="WP_208380521.1">
    <property type="nucleotide sequence ID" value="NZ_BAAAEJ010000003.1"/>
</dbReference>
<feature type="domain" description="PBP" evidence="3">
    <location>
        <begin position="33"/>
        <end position="322"/>
    </location>
</feature>
<dbReference type="Gene3D" id="3.40.190.10">
    <property type="entry name" value="Periplasmic binding protein-like II"/>
    <property type="match status" value="2"/>
</dbReference>
<organism evidence="4 5">
    <name type="scientific">Brevundimonas terrae</name>
    <dbReference type="NCBI Taxonomy" id="363631"/>
    <lineage>
        <taxon>Bacteria</taxon>
        <taxon>Pseudomonadati</taxon>
        <taxon>Pseudomonadota</taxon>
        <taxon>Alphaproteobacteria</taxon>
        <taxon>Caulobacterales</taxon>
        <taxon>Caulobacteraceae</taxon>
        <taxon>Brevundimonas</taxon>
    </lineage>
</organism>
<dbReference type="EMBL" id="BAAAEJ010000003">
    <property type="protein sequence ID" value="GAA0383579.1"/>
    <property type="molecule type" value="Genomic_DNA"/>
</dbReference>
<proteinExistence type="predicted"/>
<evidence type="ECO:0000313" key="5">
    <source>
        <dbReference type="Proteomes" id="UP001500791"/>
    </source>
</evidence>
<dbReference type="PROSITE" id="PS51257">
    <property type="entry name" value="PROKAR_LIPOPROTEIN"/>
    <property type="match status" value="1"/>
</dbReference>
<dbReference type="PANTHER" id="PTHR30570:SF1">
    <property type="entry name" value="PHOSPHATE-BINDING PROTEIN PSTS"/>
    <property type="match status" value="1"/>
</dbReference>
<evidence type="ECO:0000259" key="3">
    <source>
        <dbReference type="Pfam" id="PF12849"/>
    </source>
</evidence>
<reference evidence="5" key="1">
    <citation type="journal article" date="2019" name="Int. J. Syst. Evol. Microbiol.">
        <title>The Global Catalogue of Microorganisms (GCM) 10K type strain sequencing project: providing services to taxonomists for standard genome sequencing and annotation.</title>
        <authorList>
            <consortium name="The Broad Institute Genomics Platform"/>
            <consortium name="The Broad Institute Genome Sequencing Center for Infectious Disease"/>
            <person name="Wu L."/>
            <person name="Ma J."/>
        </authorList>
    </citation>
    <scope>NUCLEOTIDE SEQUENCE [LARGE SCALE GENOMIC DNA]</scope>
    <source>
        <strain evidence="5">JCM 13476</strain>
    </source>
</reference>
<gene>
    <name evidence="4" type="ORF">GCM10009093_08160</name>
</gene>
<comment type="caution">
    <text evidence="4">The sequence shown here is derived from an EMBL/GenBank/DDBJ whole genome shotgun (WGS) entry which is preliminary data.</text>
</comment>